<sequence>MKPTFQNATDWDKAEILMQPAFIRVMDNLRKQIEKSNLVATYEEIKKPLPGYQLILTHEDNS</sequence>
<organism evidence="1 2">
    <name type="scientific">Crocosphaera chwakensis CCY0110</name>
    <dbReference type="NCBI Taxonomy" id="391612"/>
    <lineage>
        <taxon>Bacteria</taxon>
        <taxon>Bacillati</taxon>
        <taxon>Cyanobacteriota</taxon>
        <taxon>Cyanophyceae</taxon>
        <taxon>Oscillatoriophycideae</taxon>
        <taxon>Chroococcales</taxon>
        <taxon>Aphanothecaceae</taxon>
        <taxon>Crocosphaera</taxon>
        <taxon>Crocosphaera chwakensis</taxon>
    </lineage>
</organism>
<feature type="non-terminal residue" evidence="1">
    <location>
        <position position="62"/>
    </location>
</feature>
<reference evidence="1 2" key="1">
    <citation type="submission" date="2007-03" db="EMBL/GenBank/DDBJ databases">
        <authorList>
            <person name="Stal L."/>
            <person name="Ferriera S."/>
            <person name="Johnson J."/>
            <person name="Kravitz S."/>
            <person name="Beeson K."/>
            <person name="Sutton G."/>
            <person name="Rogers Y.-H."/>
            <person name="Friedman R."/>
            <person name="Frazier M."/>
            <person name="Venter J.C."/>
        </authorList>
    </citation>
    <scope>NUCLEOTIDE SEQUENCE [LARGE SCALE GENOMIC DNA]</scope>
    <source>
        <strain evidence="1 2">CCY0110</strain>
    </source>
</reference>
<name>A3IYX0_9CHRO</name>
<gene>
    <name evidence="1" type="ORF">CY0110_20980</name>
</gene>
<proteinExistence type="predicted"/>
<dbReference type="EMBL" id="AAXW01000089">
    <property type="protein sequence ID" value="EAZ88345.1"/>
    <property type="molecule type" value="Genomic_DNA"/>
</dbReference>
<accession>A3IYX0</accession>
<evidence type="ECO:0000313" key="1">
    <source>
        <dbReference type="EMBL" id="EAZ88345.1"/>
    </source>
</evidence>
<dbReference type="Proteomes" id="UP000003781">
    <property type="component" value="Unassembled WGS sequence"/>
</dbReference>
<comment type="caution">
    <text evidence="1">The sequence shown here is derived from an EMBL/GenBank/DDBJ whole genome shotgun (WGS) entry which is preliminary data.</text>
</comment>
<evidence type="ECO:0000313" key="2">
    <source>
        <dbReference type="Proteomes" id="UP000003781"/>
    </source>
</evidence>
<protein>
    <submittedName>
        <fullName evidence="1">Uncharacterized protein</fullName>
    </submittedName>
</protein>
<keyword evidence="2" id="KW-1185">Reference proteome</keyword>
<dbReference type="AlphaFoldDB" id="A3IYX0"/>